<evidence type="ECO:0000259" key="8">
    <source>
        <dbReference type="Pfam" id="PF03600"/>
    </source>
</evidence>
<evidence type="ECO:0000313" key="10">
    <source>
        <dbReference type="Proteomes" id="UP000245934"/>
    </source>
</evidence>
<feature type="transmembrane region" description="Helical" evidence="7">
    <location>
        <begin position="315"/>
        <end position="340"/>
    </location>
</feature>
<evidence type="ECO:0000256" key="3">
    <source>
        <dbReference type="ARBA" id="ARBA00022475"/>
    </source>
</evidence>
<dbReference type="AlphaFoldDB" id="A0A2V2N8G0"/>
<dbReference type="PANTHER" id="PTHR43302:SF5">
    <property type="entry name" value="TRANSPORTER ARSB-RELATED"/>
    <property type="match status" value="1"/>
</dbReference>
<reference evidence="9 10" key="1">
    <citation type="submission" date="2018-05" db="EMBL/GenBank/DDBJ databases">
        <title>Draft genome of Methanospirillum stamsii Pt1.</title>
        <authorList>
            <person name="Dueholm M.S."/>
            <person name="Nielsen P.H."/>
            <person name="Bakmann L.F."/>
            <person name="Otzen D.E."/>
        </authorList>
    </citation>
    <scope>NUCLEOTIDE SEQUENCE [LARGE SCALE GENOMIC DNA]</scope>
    <source>
        <strain evidence="9 10">Pt1</strain>
    </source>
</reference>
<feature type="transmembrane region" description="Helical" evidence="7">
    <location>
        <begin position="190"/>
        <end position="210"/>
    </location>
</feature>
<evidence type="ECO:0000256" key="1">
    <source>
        <dbReference type="ARBA" id="ARBA00004651"/>
    </source>
</evidence>
<comment type="subcellular location">
    <subcellularLocation>
        <location evidence="1">Cell membrane</location>
        <topology evidence="1">Multi-pass membrane protein</topology>
    </subcellularLocation>
</comment>
<protein>
    <submittedName>
        <fullName evidence="9">Anion transporter</fullName>
    </submittedName>
</protein>
<dbReference type="Proteomes" id="UP000245934">
    <property type="component" value="Unassembled WGS sequence"/>
</dbReference>
<feature type="transmembrane region" description="Helical" evidence="7">
    <location>
        <begin position="216"/>
        <end position="234"/>
    </location>
</feature>
<evidence type="ECO:0000256" key="4">
    <source>
        <dbReference type="ARBA" id="ARBA00022692"/>
    </source>
</evidence>
<proteinExistence type="predicted"/>
<keyword evidence="6 7" id="KW-0472">Membrane</keyword>
<dbReference type="PANTHER" id="PTHR43302">
    <property type="entry name" value="TRANSPORTER ARSB-RELATED"/>
    <property type="match status" value="1"/>
</dbReference>
<dbReference type="InterPro" id="IPR004680">
    <property type="entry name" value="Cit_transptr-like_dom"/>
</dbReference>
<keyword evidence="5 7" id="KW-1133">Transmembrane helix</keyword>
<dbReference type="GO" id="GO:0005886">
    <property type="term" value="C:plasma membrane"/>
    <property type="evidence" value="ECO:0007669"/>
    <property type="project" value="UniProtKB-SubCell"/>
</dbReference>
<evidence type="ECO:0000256" key="7">
    <source>
        <dbReference type="SAM" id="Phobius"/>
    </source>
</evidence>
<comment type="caution">
    <text evidence="9">The sequence shown here is derived from an EMBL/GenBank/DDBJ whole genome shotgun (WGS) entry which is preliminary data.</text>
</comment>
<feature type="transmembrane region" description="Helical" evidence="7">
    <location>
        <begin position="105"/>
        <end position="123"/>
    </location>
</feature>
<feature type="domain" description="Citrate transporter-like" evidence="8">
    <location>
        <begin position="1"/>
        <end position="309"/>
    </location>
</feature>
<sequence length="381" mass="40788">MLAGALAVLVTGQISPDAAIKAINPGVITFLLSMFIIGAGFESSGLLKVSINWITNHARSGDQLLALIIVVMGFLSAILMNDTIAIIGGPLVLVLADRFNISKSGALLALCFAITTGSVFSPIGNPQNYLITTYVADMSPYLLFFSGLFIPTILSLGIVWIVLRPLFKSAGQIPSQHEIIEPTDNSSRKVIYFSIFLLFLGVGMKIVYGLTGIGLSIPFEWIAVSAAIPVILFTPDRMAILKKTDWCTLIFFAAMFVLMQSVYDTGLFLDIVHHEGEGDIIGILTAGILLSQVISNVPFVALFQPVLLSPGVSPSLVLALAAGSTIAGNLTILGAASNVIIIQQAEREGIHISMRFFCRYGIPVTLVQTGIYASFLMVFPM</sequence>
<organism evidence="9 10">
    <name type="scientific">Methanospirillum stamsii</name>
    <dbReference type="NCBI Taxonomy" id="1277351"/>
    <lineage>
        <taxon>Archaea</taxon>
        <taxon>Methanobacteriati</taxon>
        <taxon>Methanobacteriota</taxon>
        <taxon>Stenosarchaea group</taxon>
        <taxon>Methanomicrobia</taxon>
        <taxon>Methanomicrobiales</taxon>
        <taxon>Methanospirillaceae</taxon>
        <taxon>Methanospirillum</taxon>
    </lineage>
</organism>
<feature type="transmembrane region" description="Helical" evidence="7">
    <location>
        <begin position="64"/>
        <end position="93"/>
    </location>
</feature>
<dbReference type="GO" id="GO:0055085">
    <property type="term" value="P:transmembrane transport"/>
    <property type="evidence" value="ECO:0007669"/>
    <property type="project" value="InterPro"/>
</dbReference>
<keyword evidence="10" id="KW-1185">Reference proteome</keyword>
<evidence type="ECO:0000256" key="6">
    <source>
        <dbReference type="ARBA" id="ARBA00023136"/>
    </source>
</evidence>
<evidence type="ECO:0000313" key="9">
    <source>
        <dbReference type="EMBL" id="PWR76129.1"/>
    </source>
</evidence>
<evidence type="ECO:0000256" key="5">
    <source>
        <dbReference type="ARBA" id="ARBA00022989"/>
    </source>
</evidence>
<keyword evidence="2" id="KW-0813">Transport</keyword>
<keyword evidence="3" id="KW-1003">Cell membrane</keyword>
<evidence type="ECO:0000256" key="2">
    <source>
        <dbReference type="ARBA" id="ARBA00022448"/>
    </source>
</evidence>
<feature type="transmembrane region" description="Helical" evidence="7">
    <location>
        <begin position="143"/>
        <end position="163"/>
    </location>
</feature>
<keyword evidence="4 7" id="KW-0812">Transmembrane</keyword>
<dbReference type="EMBL" id="QGMZ01000004">
    <property type="protein sequence ID" value="PWR76129.1"/>
    <property type="molecule type" value="Genomic_DNA"/>
</dbReference>
<accession>A0A2V2N8G0</accession>
<dbReference type="Pfam" id="PF03600">
    <property type="entry name" value="CitMHS"/>
    <property type="match status" value="1"/>
</dbReference>
<name>A0A2V2N8G0_9EURY</name>
<gene>
    <name evidence="9" type="ORF">DLD82_01140</name>
</gene>
<feature type="transmembrane region" description="Helical" evidence="7">
    <location>
        <begin position="246"/>
        <end position="263"/>
    </location>
</feature>
<feature type="transmembrane region" description="Helical" evidence="7">
    <location>
        <begin position="360"/>
        <end position="379"/>
    </location>
</feature>